<dbReference type="AlphaFoldDB" id="A0A369A3G8"/>
<proteinExistence type="inferred from homology"/>
<dbReference type="CDD" id="cd05254">
    <property type="entry name" value="dTDP_HR_like_SDR_e"/>
    <property type="match status" value="1"/>
</dbReference>
<evidence type="ECO:0000256" key="1">
    <source>
        <dbReference type="ARBA" id="ARBA00004781"/>
    </source>
</evidence>
<dbReference type="GO" id="GO:0008831">
    <property type="term" value="F:dTDP-4-dehydrorhamnose reductase activity"/>
    <property type="evidence" value="ECO:0007669"/>
    <property type="project" value="UniProtKB-EC"/>
</dbReference>
<dbReference type="InterPro" id="IPR036291">
    <property type="entry name" value="NAD(P)-bd_dom_sf"/>
</dbReference>
<keyword evidence="9" id="KW-1185">Reference proteome</keyword>
<accession>A0A369A3G8</accession>
<evidence type="ECO:0000256" key="5">
    <source>
        <dbReference type="ARBA" id="ARBA00048200"/>
    </source>
</evidence>
<protein>
    <recommendedName>
        <fullName evidence="4 6">dTDP-4-dehydrorhamnose reductase</fullName>
        <ecNumber evidence="3 6">1.1.1.133</ecNumber>
    </recommendedName>
</protein>
<evidence type="ECO:0000256" key="3">
    <source>
        <dbReference type="ARBA" id="ARBA00012929"/>
    </source>
</evidence>
<evidence type="ECO:0000256" key="2">
    <source>
        <dbReference type="ARBA" id="ARBA00010944"/>
    </source>
</evidence>
<evidence type="ECO:0000256" key="4">
    <source>
        <dbReference type="ARBA" id="ARBA00017099"/>
    </source>
</evidence>
<dbReference type="InterPro" id="IPR029903">
    <property type="entry name" value="RmlD-like-bd"/>
</dbReference>
<gene>
    <name evidence="8" type="ORF">DES35_102224</name>
</gene>
<comment type="catalytic activity">
    <reaction evidence="5">
        <text>dTDP-beta-L-rhamnose + NADP(+) = dTDP-4-dehydro-beta-L-rhamnose + NADPH + H(+)</text>
        <dbReference type="Rhea" id="RHEA:21796"/>
        <dbReference type="ChEBI" id="CHEBI:15378"/>
        <dbReference type="ChEBI" id="CHEBI:57510"/>
        <dbReference type="ChEBI" id="CHEBI:57783"/>
        <dbReference type="ChEBI" id="CHEBI:58349"/>
        <dbReference type="ChEBI" id="CHEBI:62830"/>
        <dbReference type="EC" id="1.1.1.133"/>
    </reaction>
</comment>
<keyword evidence="6" id="KW-0521">NADP</keyword>
<dbReference type="EC" id="1.1.1.133" evidence="3 6"/>
<feature type="domain" description="RmlD-like substrate binding" evidence="7">
    <location>
        <begin position="1"/>
        <end position="291"/>
    </location>
</feature>
<dbReference type="PANTHER" id="PTHR10491">
    <property type="entry name" value="DTDP-4-DEHYDRORHAMNOSE REDUCTASE"/>
    <property type="match status" value="1"/>
</dbReference>
<dbReference type="SUPFAM" id="SSF51735">
    <property type="entry name" value="NAD(P)-binding Rossmann-fold domains"/>
    <property type="match status" value="1"/>
</dbReference>
<dbReference type="GO" id="GO:0019305">
    <property type="term" value="P:dTDP-rhamnose biosynthetic process"/>
    <property type="evidence" value="ECO:0007669"/>
    <property type="project" value="UniProtKB-UniPathway"/>
</dbReference>
<dbReference type="EMBL" id="QPJS01000002">
    <property type="protein sequence ID" value="RCX03769.1"/>
    <property type="molecule type" value="Genomic_DNA"/>
</dbReference>
<name>A0A369A3G8_9FLAO</name>
<dbReference type="Pfam" id="PF04321">
    <property type="entry name" value="RmlD_sub_bind"/>
    <property type="match status" value="1"/>
</dbReference>
<evidence type="ECO:0000259" key="7">
    <source>
        <dbReference type="Pfam" id="PF04321"/>
    </source>
</evidence>
<keyword evidence="6" id="KW-0560">Oxidoreductase</keyword>
<dbReference type="RefSeq" id="WP_037357211.1">
    <property type="nucleotide sequence ID" value="NZ_BHZF01000002.1"/>
</dbReference>
<comment type="function">
    <text evidence="6">Catalyzes the reduction of dTDP-6-deoxy-L-lyxo-4-hexulose to yield dTDP-L-rhamnose.</text>
</comment>
<dbReference type="PANTHER" id="PTHR10491:SF4">
    <property type="entry name" value="METHIONINE ADENOSYLTRANSFERASE 2 SUBUNIT BETA"/>
    <property type="match status" value="1"/>
</dbReference>
<comment type="caution">
    <text evidence="8">The sequence shown here is derived from an EMBL/GenBank/DDBJ whole genome shotgun (WGS) entry which is preliminary data.</text>
</comment>
<reference evidence="8 9" key="1">
    <citation type="submission" date="2018-07" db="EMBL/GenBank/DDBJ databases">
        <title>Genomic Encyclopedia of Type Strains, Phase IV (KMG-IV): sequencing the most valuable type-strain genomes for metagenomic binning, comparative biology and taxonomic classification.</title>
        <authorList>
            <person name="Goeker M."/>
        </authorList>
    </citation>
    <scope>NUCLEOTIDE SEQUENCE [LARGE SCALE GENOMIC DNA]</scope>
    <source>
        <strain evidence="8 9">DSM 21410</strain>
    </source>
</reference>
<evidence type="ECO:0000256" key="6">
    <source>
        <dbReference type="RuleBase" id="RU364082"/>
    </source>
</evidence>
<comment type="pathway">
    <text evidence="1 6">Carbohydrate biosynthesis; dTDP-L-rhamnose biosynthesis.</text>
</comment>
<dbReference type="Proteomes" id="UP000253517">
    <property type="component" value="Unassembled WGS sequence"/>
</dbReference>
<dbReference type="InterPro" id="IPR005913">
    <property type="entry name" value="dTDP_dehydrorham_reduct"/>
</dbReference>
<dbReference type="UniPathway" id="UPA00124"/>
<organism evidence="8 9">
    <name type="scientific">Schleiferia thermophila</name>
    <dbReference type="NCBI Taxonomy" id="884107"/>
    <lineage>
        <taxon>Bacteria</taxon>
        <taxon>Pseudomonadati</taxon>
        <taxon>Bacteroidota</taxon>
        <taxon>Flavobacteriia</taxon>
        <taxon>Flavobacteriales</taxon>
        <taxon>Schleiferiaceae</taxon>
        <taxon>Schleiferia</taxon>
    </lineage>
</organism>
<dbReference type="Gene3D" id="3.40.50.720">
    <property type="entry name" value="NAD(P)-binding Rossmann-like Domain"/>
    <property type="match status" value="1"/>
</dbReference>
<evidence type="ECO:0000313" key="9">
    <source>
        <dbReference type="Proteomes" id="UP000253517"/>
    </source>
</evidence>
<sequence>MKILVTGCNGLLGNKLTERLKNHPHHQLINTSRGIDRYIRPGGYIYENLDITNKHEVEKVISKYKPEIIIHTAAMTNVDACEQDPEGCRRLNVDAVQYLTDECRAYDIHLVHISTDFIFDGTNGLLSEEAIPNPLSIYGKSKLDSEQIVISSGISASILRTILVYGYAPGLSRTNIVLWAKGALEKGQPIKVVNDQFRTPTLAEDLAEACLLAAERKANGIFHISGKEYMSIVEIVYAVAEFWGLDASIVTPVDSITLGQPANRPPKTGFIIEKARKVLGYNPHSFKEGLAIVDQCLKNG</sequence>
<evidence type="ECO:0000313" key="8">
    <source>
        <dbReference type="EMBL" id="RCX03769.1"/>
    </source>
</evidence>
<comment type="similarity">
    <text evidence="2 6">Belongs to the dTDP-4-dehydrorhamnose reductase family.</text>
</comment>